<gene>
    <name evidence="1" type="ORF">ENV17_07505</name>
</gene>
<protein>
    <submittedName>
        <fullName evidence="1">Uncharacterized protein</fullName>
    </submittedName>
</protein>
<sequence length="143" mass="15941">MAVRVRLRVRARGGKEVEASALVNSGFETEKPQLLIPLRLAKEVGLWPPPPDAQIEVFETAGGPTRNYVVREALEVLVEAEDRRVGPVVCDAVISNLEFEVLINDKLGGELGIVLLDLARGKWRFADDPWDKVRDSAPPQFWE</sequence>
<accession>A0A7C4BAE7</accession>
<organism evidence="1">
    <name type="scientific">Thermofilum pendens</name>
    <dbReference type="NCBI Taxonomy" id="2269"/>
    <lineage>
        <taxon>Archaea</taxon>
        <taxon>Thermoproteota</taxon>
        <taxon>Thermoprotei</taxon>
        <taxon>Thermofilales</taxon>
        <taxon>Thermofilaceae</taxon>
        <taxon>Thermofilum</taxon>
    </lineage>
</organism>
<reference evidence="1" key="1">
    <citation type="journal article" date="2020" name="mSystems">
        <title>Genome- and Community-Level Interaction Insights into Carbon Utilization and Element Cycling Functions of Hydrothermarchaeota in Hydrothermal Sediment.</title>
        <authorList>
            <person name="Zhou Z."/>
            <person name="Liu Y."/>
            <person name="Xu W."/>
            <person name="Pan J."/>
            <person name="Luo Z.H."/>
            <person name="Li M."/>
        </authorList>
    </citation>
    <scope>NUCLEOTIDE SEQUENCE [LARGE SCALE GENOMIC DNA]</scope>
    <source>
        <strain evidence="1">SpSt-735</strain>
    </source>
</reference>
<dbReference type="AlphaFoldDB" id="A0A7C4BAE7"/>
<dbReference type="EMBL" id="DTFI01000213">
    <property type="protein sequence ID" value="HGI44213.1"/>
    <property type="molecule type" value="Genomic_DNA"/>
</dbReference>
<comment type="caution">
    <text evidence="1">The sequence shown here is derived from an EMBL/GenBank/DDBJ whole genome shotgun (WGS) entry which is preliminary data.</text>
</comment>
<proteinExistence type="predicted"/>
<evidence type="ECO:0000313" key="1">
    <source>
        <dbReference type="EMBL" id="HGI44213.1"/>
    </source>
</evidence>
<name>A0A7C4BAE7_THEPE</name>